<name>A0A8J6C6H4_DIALT</name>
<feature type="region of interest" description="Disordered" evidence="9">
    <location>
        <begin position="297"/>
        <end position="329"/>
    </location>
</feature>
<dbReference type="GO" id="GO:0003677">
    <property type="term" value="F:DNA binding"/>
    <property type="evidence" value="ECO:0007669"/>
    <property type="project" value="InterPro"/>
</dbReference>
<dbReference type="GO" id="GO:0034245">
    <property type="term" value="C:mitochondrial DNA-directed RNA polymerase complex"/>
    <property type="evidence" value="ECO:0007669"/>
    <property type="project" value="TreeGrafter"/>
</dbReference>
<protein>
    <recommendedName>
        <fullName evidence="2 8">DNA-directed RNA polymerase</fullName>
        <ecNumber evidence="2 8">2.7.7.6</ecNumber>
    </recommendedName>
</protein>
<dbReference type="PANTHER" id="PTHR10102:SF0">
    <property type="entry name" value="DNA-DIRECTED RNA POLYMERASE, MITOCHONDRIAL"/>
    <property type="match status" value="1"/>
</dbReference>
<dbReference type="PANTHER" id="PTHR10102">
    <property type="entry name" value="DNA-DIRECTED RNA POLYMERASE, MITOCHONDRIAL"/>
    <property type="match status" value="1"/>
</dbReference>
<dbReference type="Gene3D" id="1.10.150.20">
    <property type="entry name" value="5' to 3' exonuclease, C-terminal subdomain"/>
    <property type="match status" value="1"/>
</dbReference>
<evidence type="ECO:0000256" key="8">
    <source>
        <dbReference type="RuleBase" id="RU003805"/>
    </source>
</evidence>
<dbReference type="InterPro" id="IPR046950">
    <property type="entry name" value="DNA-dir_Rpol_C_phage-type"/>
</dbReference>
<evidence type="ECO:0000256" key="3">
    <source>
        <dbReference type="ARBA" id="ARBA00022478"/>
    </source>
</evidence>
<comment type="catalytic activity">
    <reaction evidence="7 8">
        <text>RNA(n) + a ribonucleoside 5'-triphosphate = RNA(n+1) + diphosphate</text>
        <dbReference type="Rhea" id="RHEA:21248"/>
        <dbReference type="Rhea" id="RHEA-COMP:14527"/>
        <dbReference type="Rhea" id="RHEA-COMP:17342"/>
        <dbReference type="ChEBI" id="CHEBI:33019"/>
        <dbReference type="ChEBI" id="CHEBI:61557"/>
        <dbReference type="ChEBI" id="CHEBI:140395"/>
        <dbReference type="EC" id="2.7.7.6"/>
    </reaction>
</comment>
<reference evidence="11" key="1">
    <citation type="submission" date="2021-05" db="EMBL/GenBank/DDBJ databases">
        <title>The genome of the haptophyte Pavlova lutheri (Diacronema luteri, Pavlovales) - a model for lipid biosynthesis in eukaryotic algae.</title>
        <authorList>
            <person name="Hulatt C.J."/>
            <person name="Posewitz M.C."/>
        </authorList>
    </citation>
    <scope>NUCLEOTIDE SEQUENCE</scope>
    <source>
        <strain evidence="11">NIVA-4/92</strain>
    </source>
</reference>
<keyword evidence="6 8" id="KW-0804">Transcription</keyword>
<dbReference type="SUPFAM" id="SSF56672">
    <property type="entry name" value="DNA/RNA polymerases"/>
    <property type="match status" value="2"/>
</dbReference>
<dbReference type="GO" id="GO:0006390">
    <property type="term" value="P:mitochondrial transcription"/>
    <property type="evidence" value="ECO:0007669"/>
    <property type="project" value="TreeGrafter"/>
</dbReference>
<evidence type="ECO:0000256" key="1">
    <source>
        <dbReference type="ARBA" id="ARBA00009493"/>
    </source>
</evidence>
<dbReference type="Gene3D" id="1.10.1320.10">
    <property type="entry name" value="DNA-directed RNA polymerase, N-terminal domain"/>
    <property type="match status" value="2"/>
</dbReference>
<evidence type="ECO:0000256" key="2">
    <source>
        <dbReference type="ARBA" id="ARBA00012418"/>
    </source>
</evidence>
<feature type="region of interest" description="Disordered" evidence="9">
    <location>
        <begin position="478"/>
        <end position="503"/>
    </location>
</feature>
<keyword evidence="12" id="KW-1185">Reference proteome</keyword>
<dbReference type="EMBL" id="JAGTXO010000035">
    <property type="protein sequence ID" value="KAG8460116.1"/>
    <property type="molecule type" value="Genomic_DNA"/>
</dbReference>
<dbReference type="Gene3D" id="1.10.287.280">
    <property type="match status" value="1"/>
</dbReference>
<dbReference type="EC" id="2.7.7.6" evidence="2 8"/>
<comment type="caution">
    <text evidence="11">The sequence shown here is derived from an EMBL/GenBank/DDBJ whole genome shotgun (WGS) entry which is preliminary data.</text>
</comment>
<dbReference type="FunFam" id="1.10.150.20:FF:000041">
    <property type="entry name" value="DNA-directed RNA polymerase"/>
    <property type="match status" value="1"/>
</dbReference>
<evidence type="ECO:0000256" key="4">
    <source>
        <dbReference type="ARBA" id="ARBA00022679"/>
    </source>
</evidence>
<dbReference type="PROSITE" id="PS00900">
    <property type="entry name" value="RNA_POL_PHAGE_1"/>
    <property type="match status" value="1"/>
</dbReference>
<keyword evidence="5 8" id="KW-0548">Nucleotidyltransferase</keyword>
<dbReference type="InterPro" id="IPR029262">
    <property type="entry name" value="RPOL_N"/>
</dbReference>
<evidence type="ECO:0000256" key="9">
    <source>
        <dbReference type="SAM" id="MobiDB-lite"/>
    </source>
</evidence>
<dbReference type="Pfam" id="PF14700">
    <property type="entry name" value="RPOL_N"/>
    <property type="match status" value="2"/>
</dbReference>
<dbReference type="Pfam" id="PF00940">
    <property type="entry name" value="RNA_pol"/>
    <property type="match status" value="1"/>
</dbReference>
<dbReference type="InterPro" id="IPR002092">
    <property type="entry name" value="DNA-dir_Rpol_phage-type"/>
</dbReference>
<dbReference type="AlphaFoldDB" id="A0A8J6C6H4"/>
<dbReference type="InterPro" id="IPR037159">
    <property type="entry name" value="RNA_POL_N_sf"/>
</dbReference>
<dbReference type="GO" id="GO:0003899">
    <property type="term" value="F:DNA-directed RNA polymerase activity"/>
    <property type="evidence" value="ECO:0007669"/>
    <property type="project" value="UniProtKB-EC"/>
</dbReference>
<comment type="similarity">
    <text evidence="1 8">Belongs to the phage and mitochondrial RNA polymerase family.</text>
</comment>
<proteinExistence type="inferred from homology"/>
<dbReference type="InterPro" id="IPR043502">
    <property type="entry name" value="DNA/RNA_pol_sf"/>
</dbReference>
<evidence type="ECO:0000256" key="7">
    <source>
        <dbReference type="ARBA" id="ARBA00048552"/>
    </source>
</evidence>
<dbReference type="Proteomes" id="UP000751190">
    <property type="component" value="Unassembled WGS sequence"/>
</dbReference>
<dbReference type="OrthoDB" id="276422at2759"/>
<evidence type="ECO:0000259" key="10">
    <source>
        <dbReference type="SMART" id="SM01311"/>
    </source>
</evidence>
<feature type="compositionally biased region" description="Basic and acidic residues" evidence="9">
    <location>
        <begin position="297"/>
        <end position="308"/>
    </location>
</feature>
<feature type="domain" description="DNA-directed RNA polymerase N-terminal" evidence="10">
    <location>
        <begin position="165"/>
        <end position="622"/>
    </location>
</feature>
<organism evidence="11 12">
    <name type="scientific">Diacronema lutheri</name>
    <name type="common">Unicellular marine alga</name>
    <name type="synonym">Monochrysis lutheri</name>
    <dbReference type="NCBI Taxonomy" id="2081491"/>
    <lineage>
        <taxon>Eukaryota</taxon>
        <taxon>Haptista</taxon>
        <taxon>Haptophyta</taxon>
        <taxon>Pavlovophyceae</taxon>
        <taxon>Pavlovales</taxon>
        <taxon>Pavlovaceae</taxon>
        <taxon>Diacronema</taxon>
    </lineage>
</organism>
<evidence type="ECO:0000256" key="6">
    <source>
        <dbReference type="ARBA" id="ARBA00023163"/>
    </source>
</evidence>
<dbReference type="PROSITE" id="PS00489">
    <property type="entry name" value="RNA_POL_PHAGE_2"/>
    <property type="match status" value="1"/>
</dbReference>
<dbReference type="Gene3D" id="1.10.287.260">
    <property type="match status" value="1"/>
</dbReference>
<feature type="region of interest" description="Disordered" evidence="9">
    <location>
        <begin position="354"/>
        <end position="412"/>
    </location>
</feature>
<dbReference type="InterPro" id="IPR024075">
    <property type="entry name" value="DNA-dir_RNA_pol_helix_hairp_sf"/>
</dbReference>
<evidence type="ECO:0000313" key="11">
    <source>
        <dbReference type="EMBL" id="KAG8460116.1"/>
    </source>
</evidence>
<gene>
    <name evidence="11" type="ORF">KFE25_014261</name>
</gene>
<comment type="function">
    <text evidence="8">DNA-dependent RNA polymerase catalyzes the transcription of DNA into RNA using the four ribonucleoside triphosphates as substrates.</text>
</comment>
<evidence type="ECO:0000313" key="12">
    <source>
        <dbReference type="Proteomes" id="UP000751190"/>
    </source>
</evidence>
<sequence length="1138" mass="122657">MPAPGRVVEFAALSAGCSRGLQLLRPAASRARATLIARARAPAPLGRSATTLCAPRAPGAAALRLARCAHAHLSTANAQLSSLSVPPPLDFDFDGEDGGSSGQYLREAFAQFHGRQRRSSAEVASDGERKAAISARDEEQIDEYYASLRAEYGDDVELPARERVREQLHREERVYQLAVEEYRALHENLVARGLVTQLGGRQVKTQLAMWVRTLAHGVQHELHVAERSGRSGCAFAPICEALRLIPSDTLAVITLHTCVGQLMREPGGLSYTQVARELGKHVRDEYEVIVSDETKRRERALHAARSEEGGEGGGEGSGAAEGLAGASASTAGSTGAEAAVEAANVAAADGVAPASARAPAGGETGGGTSRSGKRAKRSPRAREGASGTTVAELAGMEWPPPNPWAGDAKKSEDGAEELEVKVSSFLILQLLTHCKVALTDEEVAHYGAQHADAYDVPAPVEGASPPERHVIPRQATRARLEHAGESAGTADDGAEGAAGGAGAPAGEAGEVAVWICPAFGHRLVPFGNKVQKSKGMRRMRGELIAHPALYDWLRSPLTASLHKARFEPMLVPPLPWRGVSDGGFLTVGRPIARRATRAQVGKMEAAAESMSTVYRGLNVLASTPWRIDGKVLAASRALWDAGGHVAALPRRESVPIAEMPDKAAASDTEMKQWRYAAYRTHKDNAEQHSLSCDHQIKLSQAESLLDAPRVYFPHSMDFRGRVYPMPPNLNHLGADASRALLRFARARALGERGTGWLLVHLANLCGHDKVPMADRRDWSAAHVAHVCASSADPLRNRWWAEQDEPFQVLAACHELAAVLSMPAHARPLFESSLPVHMDGSCNGLQHYAALGRDANGGEQVNLTRRTVPGDVYMAVARDVISRNAREAAEGNKSAVLLDGHISRKVVKQTVMTSVYGVTMIGGRDQVLSRLRELPCMHDVDDAELSAAALYLARLTLDSLGVVFVSAKAIQDWLGKVASKVTKETKQPMAWVTALGMPVVQPYRKEKVFQIRTKLQRVTLTSSSESLPIDTARQKTAFPPNFVHSLDASHMLRTALACHDARIEYAAVHDSYWTHAATVDEMGVILREQFVLLHADDHLARLVADVERAHPELAGKLPPPPARGTLDLNEVRTSTFFFH</sequence>
<evidence type="ECO:0000256" key="5">
    <source>
        <dbReference type="ARBA" id="ARBA00022695"/>
    </source>
</evidence>
<feature type="compositionally biased region" description="Low complexity" evidence="9">
    <location>
        <begin position="320"/>
        <end position="329"/>
    </location>
</feature>
<dbReference type="SMART" id="SM01311">
    <property type="entry name" value="RPOL_N"/>
    <property type="match status" value="1"/>
</dbReference>
<accession>A0A8J6C6H4</accession>
<keyword evidence="3 8" id="KW-0240">DNA-directed RNA polymerase</keyword>
<keyword evidence="4 8" id="KW-0808">Transferase</keyword>